<gene>
    <name evidence="16" type="primary">Emp2</name>
</gene>
<evidence type="ECO:0000256" key="7">
    <source>
        <dbReference type="ARBA" id="ARBA00013552"/>
    </source>
</evidence>
<reference evidence="16" key="2">
    <citation type="submission" date="2025-08" db="UniProtKB">
        <authorList>
            <consortium name="Ensembl"/>
        </authorList>
    </citation>
    <scope>IDENTIFICATION</scope>
    <source>
        <strain evidence="16">Brown Norway</strain>
    </source>
</reference>
<evidence type="ECO:0000256" key="12">
    <source>
        <dbReference type="ARBA" id="ARBA00023034"/>
    </source>
</evidence>
<dbReference type="GeneTree" id="ENSGT00950000182696"/>
<evidence type="ECO:0000256" key="3">
    <source>
        <dbReference type="ARBA" id="ARBA00004285"/>
    </source>
</evidence>
<reference evidence="16" key="1">
    <citation type="submission" date="2024-01" db="EMBL/GenBank/DDBJ databases">
        <title>GRCr8: a new rat reference genome assembly contstructed from accurate long reads and long range scaffolding.</title>
        <authorList>
            <person name="Doris P.A."/>
            <person name="Kalbfleisch T."/>
            <person name="Li K."/>
            <person name="Howe K."/>
            <person name="Wood J."/>
        </authorList>
    </citation>
    <scope>NUCLEOTIDE SEQUENCE [LARGE SCALE GENOMIC DNA]</scope>
    <source>
        <strain evidence="16">Brown Norway</strain>
    </source>
</reference>
<dbReference type="Gene3D" id="1.20.140.150">
    <property type="match status" value="1"/>
</dbReference>
<protein>
    <recommendedName>
        <fullName evidence="7">Epithelial membrane protein 2</fullName>
    </recommendedName>
</protein>
<proteinExistence type="inferred from homology"/>
<dbReference type="PROSITE" id="PS01222">
    <property type="entry name" value="PMP22_2"/>
    <property type="match status" value="1"/>
</dbReference>
<dbReference type="PANTHER" id="PTHR10671:SF32">
    <property type="entry name" value="EPITHELIAL MEMBRANE PROTEIN 2"/>
    <property type="match status" value="1"/>
</dbReference>
<evidence type="ECO:0000256" key="14">
    <source>
        <dbReference type="ARBA" id="ARBA00023242"/>
    </source>
</evidence>
<accession>A0ABK0L3Y0</accession>
<keyword evidence="12" id="KW-0333">Golgi apparatus</keyword>
<keyword evidence="14" id="KW-0539">Nucleus</keyword>
<dbReference type="RGD" id="1359629">
    <property type="gene designation" value="Emp2"/>
</dbReference>
<keyword evidence="10 15" id="KW-0812">Transmembrane</keyword>
<evidence type="ECO:0000256" key="2">
    <source>
        <dbReference type="ARBA" id="ARBA00004221"/>
    </source>
</evidence>
<dbReference type="InterPro" id="IPR004031">
    <property type="entry name" value="PMP22/EMP/MP20/Claudin"/>
</dbReference>
<dbReference type="PROSITE" id="PS01221">
    <property type="entry name" value="PMP22_1"/>
    <property type="match status" value="1"/>
</dbReference>
<keyword evidence="8" id="KW-1003">Cell membrane</keyword>
<evidence type="ECO:0000256" key="5">
    <source>
        <dbReference type="ARBA" id="ARBA00004653"/>
    </source>
</evidence>
<dbReference type="InterPro" id="IPR004032">
    <property type="entry name" value="PMP22_EMP_MP20"/>
</dbReference>
<dbReference type="Pfam" id="PF00822">
    <property type="entry name" value="PMP22_Claudin"/>
    <property type="match status" value="1"/>
</dbReference>
<evidence type="ECO:0000256" key="1">
    <source>
        <dbReference type="ARBA" id="ARBA00004123"/>
    </source>
</evidence>
<dbReference type="InterPro" id="IPR050579">
    <property type="entry name" value="PMP-22/EMP/MP20-like"/>
</dbReference>
<evidence type="ECO:0000256" key="8">
    <source>
        <dbReference type="ARBA" id="ARBA00022475"/>
    </source>
</evidence>
<keyword evidence="9" id="KW-0963">Cytoplasm</keyword>
<reference evidence="16" key="3">
    <citation type="submission" date="2025-09" db="UniProtKB">
        <authorList>
            <consortium name="Ensembl"/>
        </authorList>
    </citation>
    <scope>IDENTIFICATION</scope>
    <source>
        <strain evidence="16">Brown Norway</strain>
    </source>
</reference>
<evidence type="ECO:0000256" key="9">
    <source>
        <dbReference type="ARBA" id="ARBA00022490"/>
    </source>
</evidence>
<evidence type="ECO:0000256" key="4">
    <source>
        <dbReference type="ARBA" id="ARBA00004556"/>
    </source>
</evidence>
<keyword evidence="13 15" id="KW-0472">Membrane</keyword>
<organism evidence="16 17">
    <name type="scientific">Rattus norvegicus</name>
    <name type="common">Rat</name>
    <dbReference type="NCBI Taxonomy" id="10116"/>
    <lineage>
        <taxon>Eukaryota</taxon>
        <taxon>Metazoa</taxon>
        <taxon>Chordata</taxon>
        <taxon>Craniata</taxon>
        <taxon>Vertebrata</taxon>
        <taxon>Euteleostomi</taxon>
        <taxon>Mammalia</taxon>
        <taxon>Eutheria</taxon>
        <taxon>Euarchontoglires</taxon>
        <taxon>Glires</taxon>
        <taxon>Rodentia</taxon>
        <taxon>Myomorpha</taxon>
        <taxon>Muroidea</taxon>
        <taxon>Muridae</taxon>
        <taxon>Murinae</taxon>
        <taxon>Rattus</taxon>
    </lineage>
</organism>
<sequence length="253" mass="28895">MLVILAFIIVFHIVSTALLFISTIDNAWWVGDGFSADIWRVCTNSTNCTEINDLSSTEEFSGYSVMQAVQATMILSTILSCISFLIFLLQLFRLKQGERFVLTAIIQLMSSNIVSFKSFYRRRREDRGREEEFLHTWDHRADHGGWHSECLPTESLSKISNVEIYRMPLTGGSALWVWPTVGKASLWEQTLCRCLPCPLPLPTPFRQPQWDDKVQIWDIYAQILNLSSCKKWAKTSPGLSVRNPEFPNPAAVN</sequence>
<dbReference type="Ensembl" id="ENSRNOT00000169052.1">
    <property type="protein sequence ID" value="ENSRNOP00000098706.1"/>
    <property type="gene ID" value="ENSRNOG00000002664.6"/>
</dbReference>
<evidence type="ECO:0000256" key="6">
    <source>
        <dbReference type="ARBA" id="ARBA00006864"/>
    </source>
</evidence>
<evidence type="ECO:0000256" key="15">
    <source>
        <dbReference type="SAM" id="Phobius"/>
    </source>
</evidence>
<dbReference type="Proteomes" id="UP000002494">
    <property type="component" value="Chromosome 10"/>
</dbReference>
<keyword evidence="17" id="KW-1185">Reference proteome</keyword>
<evidence type="ECO:0000256" key="13">
    <source>
        <dbReference type="ARBA" id="ARBA00023136"/>
    </source>
</evidence>
<dbReference type="PANTHER" id="PTHR10671">
    <property type="entry name" value="EPITHELIAL MEMBRANE PROTEIN-RELATED"/>
    <property type="match status" value="1"/>
</dbReference>
<comment type="similarity">
    <text evidence="6">Belongs to the PMP-22/EMP/MP20 family.</text>
</comment>
<keyword evidence="11 15" id="KW-1133">Transmembrane helix</keyword>
<comment type="subcellular location">
    <subcellularLocation>
        <location evidence="2">Apical cell membrane</location>
    </subcellularLocation>
    <subcellularLocation>
        <location evidence="4">Cytoplasm</location>
        <location evidence="4">Perinuclear region</location>
    </subcellularLocation>
    <subcellularLocation>
        <location evidence="5">Golgi apparatus membrane</location>
        <topology evidence="5">Multi-pass membrane protein</topology>
    </subcellularLocation>
    <subcellularLocation>
        <location evidence="3">Membrane raft</location>
    </subcellularLocation>
    <subcellularLocation>
        <location evidence="1">Nucleus</location>
    </subcellularLocation>
</comment>
<feature type="transmembrane region" description="Helical" evidence="15">
    <location>
        <begin position="68"/>
        <end position="88"/>
    </location>
</feature>
<evidence type="ECO:0000313" key="17">
    <source>
        <dbReference type="Proteomes" id="UP000002494"/>
    </source>
</evidence>
<evidence type="ECO:0000256" key="11">
    <source>
        <dbReference type="ARBA" id="ARBA00022989"/>
    </source>
</evidence>
<evidence type="ECO:0000256" key="10">
    <source>
        <dbReference type="ARBA" id="ARBA00022692"/>
    </source>
</evidence>
<evidence type="ECO:0000313" key="16">
    <source>
        <dbReference type="Ensembl" id="ENSRNOP00000098706.1"/>
    </source>
</evidence>
<name>A0ABK0L3Y0_RAT</name>